<dbReference type="EMBL" id="JABAFZ010000009">
    <property type="protein sequence ID" value="NME90053.1"/>
    <property type="molecule type" value="Genomic_DNA"/>
</dbReference>
<dbReference type="PANTHER" id="PTHR36834">
    <property type="entry name" value="MEMBRANE PROTEIN-RELATED"/>
    <property type="match status" value="1"/>
</dbReference>
<keyword evidence="1" id="KW-0472">Membrane</keyword>
<feature type="transmembrane region" description="Helical" evidence="1">
    <location>
        <begin position="20"/>
        <end position="41"/>
    </location>
</feature>
<dbReference type="Proteomes" id="UP000544551">
    <property type="component" value="Unassembled WGS sequence"/>
</dbReference>
<feature type="transmembrane region" description="Helical" evidence="1">
    <location>
        <begin position="130"/>
        <end position="147"/>
    </location>
</feature>
<reference evidence="3 4" key="1">
    <citation type="submission" date="2020-04" db="EMBL/GenBank/DDBJ databases">
        <authorList>
            <person name="Hitch T.C.A."/>
            <person name="Wylensek D."/>
            <person name="Clavel T."/>
        </authorList>
    </citation>
    <scope>NUCLEOTIDE SEQUENCE [LARGE SCALE GENOMIC DNA]</scope>
    <source>
        <strain evidence="3 4">BL-383-APC-3D</strain>
    </source>
</reference>
<dbReference type="RefSeq" id="WP_168970214.1">
    <property type="nucleotide sequence ID" value="NZ_JABAFZ010000009.1"/>
</dbReference>
<gene>
    <name evidence="3" type="ORF">HF853_10300</name>
</gene>
<evidence type="ECO:0000313" key="3">
    <source>
        <dbReference type="EMBL" id="NME90053.1"/>
    </source>
</evidence>
<evidence type="ECO:0000313" key="4">
    <source>
        <dbReference type="Proteomes" id="UP000544551"/>
    </source>
</evidence>
<dbReference type="Pfam" id="PF04892">
    <property type="entry name" value="VanZ"/>
    <property type="match status" value="1"/>
</dbReference>
<name>A0AB36CMJ3_9CORY</name>
<feature type="transmembrane region" description="Helical" evidence="1">
    <location>
        <begin position="99"/>
        <end position="124"/>
    </location>
</feature>
<dbReference type="PANTHER" id="PTHR36834:SF2">
    <property type="entry name" value="MEMBRANE PROTEIN"/>
    <property type="match status" value="1"/>
</dbReference>
<dbReference type="InterPro" id="IPR006976">
    <property type="entry name" value="VanZ-like"/>
</dbReference>
<organism evidence="3 4">
    <name type="scientific">Corynebacterium stationis</name>
    <dbReference type="NCBI Taxonomy" id="1705"/>
    <lineage>
        <taxon>Bacteria</taxon>
        <taxon>Bacillati</taxon>
        <taxon>Actinomycetota</taxon>
        <taxon>Actinomycetes</taxon>
        <taxon>Mycobacteriales</taxon>
        <taxon>Corynebacteriaceae</taxon>
        <taxon>Corynebacterium</taxon>
    </lineage>
</organism>
<comment type="caution">
    <text evidence="3">The sequence shown here is derived from an EMBL/GenBank/DDBJ whole genome shotgun (WGS) entry which is preliminary data.</text>
</comment>
<protein>
    <submittedName>
        <fullName evidence="3">VanZ family protein</fullName>
    </submittedName>
</protein>
<feature type="transmembrane region" description="Helical" evidence="1">
    <location>
        <begin position="159"/>
        <end position="177"/>
    </location>
</feature>
<feature type="transmembrane region" description="Helical" evidence="1">
    <location>
        <begin position="72"/>
        <end position="92"/>
    </location>
</feature>
<keyword evidence="1" id="KW-0812">Transmembrane</keyword>
<dbReference type="AlphaFoldDB" id="A0AB36CMJ3"/>
<evidence type="ECO:0000259" key="2">
    <source>
        <dbReference type="Pfam" id="PF04892"/>
    </source>
</evidence>
<feature type="domain" description="VanZ-like" evidence="2">
    <location>
        <begin position="30"/>
        <end position="146"/>
    </location>
</feature>
<sequence>MISTSTRMPQVMKPQRSISVPVAIALSTIIIVLVTLGKPFVDIPGVVDGSAHAIRSIDAQLFDSFDRPNYWYAPWTNSLGNTALFMPLAAGIYARTKSFIAAVGASFFGSMGIEITQYVFALGYTDIDDIFFNTLGGVLGAGALVLIPQREHPGLMRLLVILLAMLLGAMTVLGLRYHV</sequence>
<accession>A0AB36CMJ3</accession>
<keyword evidence="1" id="KW-1133">Transmembrane helix</keyword>
<proteinExistence type="predicted"/>
<dbReference type="InterPro" id="IPR053150">
    <property type="entry name" value="Teicoplanin_resist-assoc"/>
</dbReference>
<evidence type="ECO:0000256" key="1">
    <source>
        <dbReference type="SAM" id="Phobius"/>
    </source>
</evidence>